<comment type="similarity">
    <text evidence="1">Belongs to the ABC transporter superfamily.</text>
</comment>
<protein>
    <recommendedName>
        <fullName evidence="5">ABC transporter domain-containing protein</fullName>
    </recommendedName>
</protein>
<dbReference type="RefSeq" id="WP_146889817.1">
    <property type="nucleotide sequence ID" value="NZ_BJXB01000033.1"/>
</dbReference>
<dbReference type="GO" id="GO:0005524">
    <property type="term" value="F:ATP binding"/>
    <property type="evidence" value="ECO:0007669"/>
    <property type="project" value="UniProtKB-KW"/>
</dbReference>
<evidence type="ECO:0000313" key="7">
    <source>
        <dbReference type="Proteomes" id="UP000321306"/>
    </source>
</evidence>
<name>A0A511N947_DEIC1</name>
<dbReference type="GO" id="GO:0016887">
    <property type="term" value="F:ATP hydrolysis activity"/>
    <property type="evidence" value="ECO:0007669"/>
    <property type="project" value="InterPro"/>
</dbReference>
<dbReference type="InterPro" id="IPR003439">
    <property type="entry name" value="ABC_transporter-like_ATP-bd"/>
</dbReference>
<proteinExistence type="inferred from homology"/>
<dbReference type="InterPro" id="IPR003593">
    <property type="entry name" value="AAA+_ATPase"/>
</dbReference>
<keyword evidence="3" id="KW-0547">Nucleotide-binding</keyword>
<dbReference type="Gene3D" id="3.40.50.300">
    <property type="entry name" value="P-loop containing nucleotide triphosphate hydrolases"/>
    <property type="match status" value="1"/>
</dbReference>
<organism evidence="6 7">
    <name type="scientific">Deinococcus cellulosilyticus (strain DSM 18568 / NBRC 106333 / KACC 11606 / 5516J-15)</name>
    <dbReference type="NCBI Taxonomy" id="1223518"/>
    <lineage>
        <taxon>Bacteria</taxon>
        <taxon>Thermotogati</taxon>
        <taxon>Deinococcota</taxon>
        <taxon>Deinococci</taxon>
        <taxon>Deinococcales</taxon>
        <taxon>Deinococcaceae</taxon>
        <taxon>Deinococcus</taxon>
    </lineage>
</organism>
<dbReference type="SMART" id="SM00382">
    <property type="entry name" value="AAA"/>
    <property type="match status" value="1"/>
</dbReference>
<keyword evidence="2" id="KW-0813">Transport</keyword>
<evidence type="ECO:0000259" key="5">
    <source>
        <dbReference type="PROSITE" id="PS50893"/>
    </source>
</evidence>
<reference evidence="6 7" key="1">
    <citation type="submission" date="2019-07" db="EMBL/GenBank/DDBJ databases">
        <title>Whole genome shotgun sequence of Deinococcus cellulosilyticus NBRC 106333.</title>
        <authorList>
            <person name="Hosoyama A."/>
            <person name="Uohara A."/>
            <person name="Ohji S."/>
            <person name="Ichikawa N."/>
        </authorList>
    </citation>
    <scope>NUCLEOTIDE SEQUENCE [LARGE SCALE GENOMIC DNA]</scope>
    <source>
        <strain evidence="6 7">NBRC 106333</strain>
    </source>
</reference>
<dbReference type="InterPro" id="IPR027417">
    <property type="entry name" value="P-loop_NTPase"/>
</dbReference>
<comment type="caution">
    <text evidence="6">The sequence shown here is derived from an EMBL/GenBank/DDBJ whole genome shotgun (WGS) entry which is preliminary data.</text>
</comment>
<evidence type="ECO:0000256" key="2">
    <source>
        <dbReference type="ARBA" id="ARBA00022448"/>
    </source>
</evidence>
<evidence type="ECO:0000256" key="3">
    <source>
        <dbReference type="ARBA" id="ARBA00022741"/>
    </source>
</evidence>
<dbReference type="Pfam" id="PF00005">
    <property type="entry name" value="ABC_tran"/>
    <property type="match status" value="1"/>
</dbReference>
<accession>A0A511N947</accession>
<feature type="domain" description="ABC transporter" evidence="5">
    <location>
        <begin position="2"/>
        <end position="231"/>
    </location>
</feature>
<dbReference type="PROSITE" id="PS50893">
    <property type="entry name" value="ABC_TRANSPORTER_2"/>
    <property type="match status" value="1"/>
</dbReference>
<keyword evidence="7" id="KW-1185">Reference proteome</keyword>
<dbReference type="SUPFAM" id="SSF52540">
    <property type="entry name" value="P-loop containing nucleoside triphosphate hydrolases"/>
    <property type="match status" value="1"/>
</dbReference>
<evidence type="ECO:0000313" key="6">
    <source>
        <dbReference type="EMBL" id="GEM49375.1"/>
    </source>
</evidence>
<evidence type="ECO:0000256" key="4">
    <source>
        <dbReference type="ARBA" id="ARBA00022840"/>
    </source>
</evidence>
<evidence type="ECO:0000256" key="1">
    <source>
        <dbReference type="ARBA" id="ARBA00005417"/>
    </source>
</evidence>
<sequence>MIEVQHLTRQFGNFNAVQDVNVAVPAGITALLGPNGAGKTTLFNLIAGLDLPTRGSIRVSGLDPYHQHRQTALQLGVLPAQDGLLGHLGARVQLEVYARLFGMGSSEARARTKTCLEQVGLGEIDHRPVSQFSTGMRKRLAIARSLLHNPQMILLDEPTAGLDPAQVLSLRLLLLKCREEGRLVLFNTHHLSEVARIADRVMVMREGRLLFDDTREAFMDLAPAGMGELERMEWAYQHVIEAVPLSLQGQGTSRAHQA</sequence>
<dbReference type="OrthoDB" id="9795548at2"/>
<dbReference type="AlphaFoldDB" id="A0A511N947"/>
<keyword evidence="4" id="KW-0067">ATP-binding</keyword>
<gene>
    <name evidence="6" type="ORF">DC3_50100</name>
</gene>
<dbReference type="EMBL" id="BJXB01000033">
    <property type="protein sequence ID" value="GEM49375.1"/>
    <property type="molecule type" value="Genomic_DNA"/>
</dbReference>
<dbReference type="PANTHER" id="PTHR43335">
    <property type="entry name" value="ABC TRANSPORTER, ATP-BINDING PROTEIN"/>
    <property type="match status" value="1"/>
</dbReference>
<dbReference type="Proteomes" id="UP000321306">
    <property type="component" value="Unassembled WGS sequence"/>
</dbReference>